<feature type="compositionally biased region" description="Gly residues" evidence="1">
    <location>
        <begin position="68"/>
        <end position="79"/>
    </location>
</feature>
<reference evidence="2" key="1">
    <citation type="submission" date="2015-10" db="EMBL/GenBank/DDBJ databases">
        <title>Complete chloroplast Genomes for Caulerpa racemosa and Codium decorticatum (Bryopsidales, Chlorophyta) and Comparative Analyses of Five Siphonous Green Seaweed Plastomes.</title>
        <authorList>
            <person name="Lam D.W."/>
            <person name="Lopez-Bautista J.M."/>
        </authorList>
    </citation>
    <scope>NUCLEOTIDE SEQUENCE</scope>
</reference>
<evidence type="ECO:0000313" key="2">
    <source>
        <dbReference type="EMBL" id="ANJ70791.1"/>
    </source>
</evidence>
<feature type="region of interest" description="Disordered" evidence="1">
    <location>
        <begin position="1"/>
        <end position="39"/>
    </location>
</feature>
<accession>A0A1I9LKD0</accession>
<name>A0A1I9LKD0_CAURA</name>
<feature type="region of interest" description="Disordered" evidence="1">
    <location>
        <begin position="62"/>
        <end position="89"/>
    </location>
</feature>
<geneLocation type="chloroplast" evidence="2"/>
<gene>
    <name evidence="2" type="primary">orf14</name>
</gene>
<dbReference type="AlphaFoldDB" id="A0A1I9LKD0"/>
<protein>
    <submittedName>
        <fullName evidence="2">Uncharacterized protein</fullName>
    </submittedName>
</protein>
<proteinExistence type="predicted"/>
<dbReference type="EMBL" id="KT946602">
    <property type="protein sequence ID" value="ANJ70791.1"/>
    <property type="molecule type" value="Genomic_DNA"/>
</dbReference>
<sequence length="314" mass="33551">MKENLINSEIGTEFPGESFPGESFAPIEPITPNHLPQGYSVKGASGHTGFVYAGVVPGRPPVYLGNDGPPGNGGGGSNGPGDDNFPDDSPDSPRIGYFALMALLGGVIVQIRNVIISFGIRILNTYSGNLLKALEKLLGQETNEETSPEIPLAVIEPPTVTARLYLPSLVPLRVAAASLVVSSYLFSPETLLRCLNLFFNQSAMLGSSFGRLHLVPHPLQAVAIFLGNGIAQAAYFTRRALIPAILLSRTLVVGLKLYVLLKLATFGVEVFRLFSILTPPWFKKGAQQVAAAIESSNQIEEVGSITENPFLFGF</sequence>
<feature type="compositionally biased region" description="Polar residues" evidence="1">
    <location>
        <begin position="1"/>
        <end position="10"/>
    </location>
</feature>
<organism evidence="2">
    <name type="scientific">Caulerpa racemosa</name>
    <name type="common">Green alga</name>
    <dbReference type="NCBI Taxonomy" id="76317"/>
    <lineage>
        <taxon>Eukaryota</taxon>
        <taxon>Viridiplantae</taxon>
        <taxon>Chlorophyta</taxon>
        <taxon>core chlorophytes</taxon>
        <taxon>Ulvophyceae</taxon>
        <taxon>TCBD clade</taxon>
        <taxon>Bryopsidales</taxon>
        <taxon>Halimedineae</taxon>
        <taxon>Caulerpaceae</taxon>
        <taxon>Caulerpa</taxon>
    </lineage>
</organism>
<evidence type="ECO:0000256" key="1">
    <source>
        <dbReference type="SAM" id="MobiDB-lite"/>
    </source>
</evidence>
<keyword evidence="2" id="KW-0150">Chloroplast</keyword>
<keyword evidence="2" id="KW-0934">Plastid</keyword>
<dbReference type="RefSeq" id="YP_009326795.1">
    <property type="nucleotide sequence ID" value="NC_032042.1"/>
</dbReference>
<dbReference type="GeneID" id="30511924"/>